<keyword evidence="1" id="KW-1133">Transmembrane helix</keyword>
<dbReference type="InterPro" id="IPR036179">
    <property type="entry name" value="Ig-like_dom_sf"/>
</dbReference>
<gene>
    <name evidence="4" type="ORF">OJAV_G00071000</name>
</gene>
<keyword evidence="1" id="KW-0812">Transmembrane</keyword>
<dbReference type="Pfam" id="PF07686">
    <property type="entry name" value="V-set"/>
    <property type="match status" value="1"/>
</dbReference>
<dbReference type="SMART" id="SM00409">
    <property type="entry name" value="IG"/>
    <property type="match status" value="1"/>
</dbReference>
<name>A0A3S2N0M1_ORYJA</name>
<feature type="signal peptide" evidence="2">
    <location>
        <begin position="1"/>
        <end position="21"/>
    </location>
</feature>
<keyword evidence="5" id="KW-1185">Reference proteome</keyword>
<dbReference type="Gene3D" id="2.60.40.10">
    <property type="entry name" value="Immunoglobulins"/>
    <property type="match status" value="1"/>
</dbReference>
<evidence type="ECO:0000256" key="2">
    <source>
        <dbReference type="SAM" id="SignalP"/>
    </source>
</evidence>
<evidence type="ECO:0000313" key="5">
    <source>
        <dbReference type="Proteomes" id="UP000283210"/>
    </source>
</evidence>
<dbReference type="EMBL" id="CM012443">
    <property type="protein sequence ID" value="RVE71099.1"/>
    <property type="molecule type" value="Genomic_DNA"/>
</dbReference>
<reference evidence="4 5" key="2">
    <citation type="submission" date="2019-01" db="EMBL/GenBank/DDBJ databases">
        <title>A chromosome length genome reference of the Java medaka (oryzias javanicus).</title>
        <authorList>
            <person name="Herpin A."/>
            <person name="Takehana Y."/>
            <person name="Naruse K."/>
            <person name="Ansai S."/>
            <person name="Kawaguchi M."/>
        </authorList>
    </citation>
    <scope>NUCLEOTIDE SEQUENCE [LARGE SCALE GENOMIC DNA]</scope>
    <source>
        <strain evidence="4">RS831</strain>
        <tissue evidence="4">Whole body</tissue>
    </source>
</reference>
<accession>A0A3S2N0M1</accession>
<proteinExistence type="predicted"/>
<keyword evidence="1" id="KW-0472">Membrane</keyword>
<reference evidence="4 5" key="1">
    <citation type="submission" date="2018-11" db="EMBL/GenBank/DDBJ databases">
        <authorList>
            <person name="Lopez-Roques C."/>
            <person name="Donnadieu C."/>
            <person name="Bouchez O."/>
            <person name="Klopp C."/>
            <person name="Cabau C."/>
            <person name="Zahm M."/>
        </authorList>
    </citation>
    <scope>NUCLEOTIDE SEQUENCE [LARGE SCALE GENOMIC DNA]</scope>
    <source>
        <strain evidence="4">RS831</strain>
        <tissue evidence="4">Whole body</tissue>
    </source>
</reference>
<dbReference type="OrthoDB" id="8442846at2759"/>
<feature type="chain" id="PRO_5018775115" description="Ig-like domain-containing protein" evidence="2">
    <location>
        <begin position="22"/>
        <end position="346"/>
    </location>
</feature>
<dbReference type="PROSITE" id="PS50835">
    <property type="entry name" value="IG_LIKE"/>
    <property type="match status" value="1"/>
</dbReference>
<dbReference type="InterPro" id="IPR013783">
    <property type="entry name" value="Ig-like_fold"/>
</dbReference>
<feature type="transmembrane region" description="Helical" evidence="1">
    <location>
        <begin position="175"/>
        <end position="196"/>
    </location>
</feature>
<dbReference type="InterPro" id="IPR013106">
    <property type="entry name" value="Ig_V-set"/>
</dbReference>
<evidence type="ECO:0000256" key="1">
    <source>
        <dbReference type="SAM" id="Phobius"/>
    </source>
</evidence>
<sequence>MMKAFPTLIFFLALQDPAVPAANICEGVEGGNLTAICLFSGRNNVTLSCKQEGINPKTEYLFCGDTCDANNDFTVSVKDPDQCDRCRMNITRARQGPKTHLNITITNLTMSDSGHYSCQSRNGNRTHLNFEIHVYNAPETHETTTGTHQSSTHPGTESINHNYYYYVQDTRVAQFLAPILVIIAVIIISVALIIYCKKRGFLQQKNPPLKTEHDRGQHDNPVYEEIKENTENKMYTEHHVQKPGAANSTAVYCVASMAQNKVEGNSTEYFTVQLPNSAAPSSTDTPLEHVKSISEHSEVQYSNRNLPSLSSCDEGTAASVSVALSEENSTHCTHAAPASLYPDLPP</sequence>
<dbReference type="Proteomes" id="UP000283210">
    <property type="component" value="Chromosome 7"/>
</dbReference>
<evidence type="ECO:0000313" key="4">
    <source>
        <dbReference type="EMBL" id="RVE71099.1"/>
    </source>
</evidence>
<dbReference type="AlphaFoldDB" id="A0A3S2N0M1"/>
<dbReference type="SUPFAM" id="SSF48726">
    <property type="entry name" value="Immunoglobulin"/>
    <property type="match status" value="1"/>
</dbReference>
<protein>
    <recommendedName>
        <fullName evidence="3">Ig-like domain-containing protein</fullName>
    </recommendedName>
</protein>
<feature type="domain" description="Ig-like" evidence="3">
    <location>
        <begin position="17"/>
        <end position="129"/>
    </location>
</feature>
<organism evidence="4 5">
    <name type="scientific">Oryzias javanicus</name>
    <name type="common">Javanese ricefish</name>
    <name type="synonym">Aplocheilus javanicus</name>
    <dbReference type="NCBI Taxonomy" id="123683"/>
    <lineage>
        <taxon>Eukaryota</taxon>
        <taxon>Metazoa</taxon>
        <taxon>Chordata</taxon>
        <taxon>Craniata</taxon>
        <taxon>Vertebrata</taxon>
        <taxon>Euteleostomi</taxon>
        <taxon>Actinopterygii</taxon>
        <taxon>Neopterygii</taxon>
        <taxon>Teleostei</taxon>
        <taxon>Neoteleostei</taxon>
        <taxon>Acanthomorphata</taxon>
        <taxon>Ovalentaria</taxon>
        <taxon>Atherinomorphae</taxon>
        <taxon>Beloniformes</taxon>
        <taxon>Adrianichthyidae</taxon>
        <taxon>Oryziinae</taxon>
        <taxon>Oryzias</taxon>
    </lineage>
</organism>
<evidence type="ECO:0000259" key="3">
    <source>
        <dbReference type="PROSITE" id="PS50835"/>
    </source>
</evidence>
<keyword evidence="2" id="KW-0732">Signal</keyword>
<dbReference type="InterPro" id="IPR003599">
    <property type="entry name" value="Ig_sub"/>
</dbReference>
<dbReference type="InterPro" id="IPR007110">
    <property type="entry name" value="Ig-like_dom"/>
</dbReference>